<dbReference type="HOGENOM" id="CLU_000022_35_2_11"/>
<dbReference type="InterPro" id="IPR049552">
    <property type="entry name" value="PKS_DH_N"/>
</dbReference>
<dbReference type="Gene3D" id="3.10.129.110">
    <property type="entry name" value="Polyketide synthase dehydratase"/>
    <property type="match status" value="1"/>
</dbReference>
<dbReference type="InterPro" id="IPR016035">
    <property type="entry name" value="Acyl_Trfase/lysoPLipase"/>
</dbReference>
<dbReference type="InterPro" id="IPR050091">
    <property type="entry name" value="PKS_NRPS_Biosynth_Enz"/>
</dbReference>
<dbReference type="OrthoDB" id="9778690at2"/>
<evidence type="ECO:0000256" key="8">
    <source>
        <dbReference type="ARBA" id="ARBA00023315"/>
    </source>
</evidence>
<dbReference type="InterPro" id="IPR049900">
    <property type="entry name" value="PKS_mFAS_DH"/>
</dbReference>
<dbReference type="SMART" id="SM01294">
    <property type="entry name" value="PKS_PP_betabranch"/>
    <property type="match status" value="1"/>
</dbReference>
<dbReference type="CDD" id="cd00833">
    <property type="entry name" value="PKS"/>
    <property type="match status" value="1"/>
</dbReference>
<dbReference type="eggNOG" id="COG3321">
    <property type="taxonomic scope" value="Bacteria"/>
</dbReference>
<dbReference type="Pfam" id="PF00550">
    <property type="entry name" value="PP-binding"/>
    <property type="match status" value="1"/>
</dbReference>
<evidence type="ECO:0000256" key="11">
    <source>
        <dbReference type="ARBA" id="ARBA00060622"/>
    </source>
</evidence>
<dbReference type="InterPro" id="IPR001227">
    <property type="entry name" value="Ac_transferase_dom_sf"/>
</dbReference>
<dbReference type="SUPFAM" id="SSF55048">
    <property type="entry name" value="Probable ACP-binding domain of malonyl-CoA ACP transacylase"/>
    <property type="match status" value="1"/>
</dbReference>
<evidence type="ECO:0000256" key="12">
    <source>
        <dbReference type="ARBA" id="ARBA00063272"/>
    </source>
</evidence>
<comment type="subunit">
    <text evidence="12">Homodimer. Erythronolide synthase is composed of EryAI, EryAII and EryAIII multimodular (2 modules) polypeptides each coding for a functional synthase subunit which participates in 2 of the six FAS-like elongation steps required for formation of the polyketide. Module 1, 2, 3, 4, 5, and 6 participating in biosynthesis steps 1, 2, 3, 4, 5, and 6, respectively.</text>
</comment>
<dbReference type="InterPro" id="IPR013968">
    <property type="entry name" value="PKS_KR"/>
</dbReference>
<keyword evidence="5" id="KW-0677">Repeat</keyword>
<comment type="pathway">
    <text evidence="11">Antibiotic biosynthesis; erythromycin biosynthesis.</text>
</comment>
<feature type="domain" description="Ketosynthase family 3 (KS3)" evidence="17">
    <location>
        <begin position="33"/>
        <end position="457"/>
    </location>
</feature>
<evidence type="ECO:0000256" key="5">
    <source>
        <dbReference type="ARBA" id="ARBA00022737"/>
    </source>
</evidence>
<evidence type="ECO:0000256" key="14">
    <source>
        <dbReference type="PROSITE-ProRule" id="PRU01363"/>
    </source>
</evidence>
<dbReference type="SUPFAM" id="SSF52151">
    <property type="entry name" value="FabD/lysophospholipase-like"/>
    <property type="match status" value="1"/>
</dbReference>
<dbReference type="Pfam" id="PF22953">
    <property type="entry name" value="SpnB_Rossmann"/>
    <property type="match status" value="1"/>
</dbReference>
<evidence type="ECO:0000256" key="7">
    <source>
        <dbReference type="ARBA" id="ARBA00023268"/>
    </source>
</evidence>
<dbReference type="InterPro" id="IPR014030">
    <property type="entry name" value="Ketoacyl_synth_N"/>
</dbReference>
<dbReference type="InterPro" id="IPR016036">
    <property type="entry name" value="Malonyl_transacylase_ACP-bd"/>
</dbReference>
<evidence type="ECO:0000259" key="16">
    <source>
        <dbReference type="PROSITE" id="PS50075"/>
    </source>
</evidence>
<dbReference type="Gene3D" id="3.40.366.10">
    <property type="entry name" value="Malonyl-Coenzyme A Acyl Carrier Protein, domain 2"/>
    <property type="match status" value="1"/>
</dbReference>
<dbReference type="InterPro" id="IPR015083">
    <property type="entry name" value="NorB/c/GfsB-D-like_docking"/>
</dbReference>
<gene>
    <name evidence="19" type="ORF">SacxiDRAFT_0510</name>
</gene>
<dbReference type="Pfam" id="PF14765">
    <property type="entry name" value="PS-DH"/>
    <property type="match status" value="1"/>
</dbReference>
<dbReference type="InterPro" id="IPR006162">
    <property type="entry name" value="Ppantetheine_attach_site"/>
</dbReference>
<dbReference type="GO" id="GO:0004315">
    <property type="term" value="F:3-oxoacyl-[acyl-carrier-protein] synthase activity"/>
    <property type="evidence" value="ECO:0007669"/>
    <property type="project" value="InterPro"/>
</dbReference>
<dbReference type="GO" id="GO:0033068">
    <property type="term" value="P:macrolide biosynthetic process"/>
    <property type="evidence" value="ECO:0007669"/>
    <property type="project" value="UniProtKB-ARBA"/>
</dbReference>
<feature type="region of interest" description="Disordered" evidence="15">
    <location>
        <begin position="460"/>
        <end position="480"/>
    </location>
</feature>
<accession>I0UY33</accession>
<keyword evidence="8" id="KW-0012">Acyltransferase</keyword>
<evidence type="ECO:0000256" key="10">
    <source>
        <dbReference type="ARBA" id="ARBA00060158"/>
    </source>
</evidence>
<evidence type="ECO:0000256" key="9">
    <source>
        <dbReference type="ARBA" id="ARBA00052442"/>
    </source>
</evidence>
<dbReference type="RefSeq" id="WP_006236889.1">
    <property type="nucleotide sequence ID" value="NZ_JH636049.1"/>
</dbReference>
<evidence type="ECO:0000256" key="4">
    <source>
        <dbReference type="ARBA" id="ARBA00022679"/>
    </source>
</evidence>
<evidence type="ECO:0000256" key="1">
    <source>
        <dbReference type="ARBA" id="ARBA00001957"/>
    </source>
</evidence>
<dbReference type="Pfam" id="PF02801">
    <property type="entry name" value="Ketoacyl-synt_C"/>
    <property type="match status" value="1"/>
</dbReference>
<dbReference type="FunFam" id="3.40.366.10:FF:000002">
    <property type="entry name" value="Probable polyketide synthase 2"/>
    <property type="match status" value="1"/>
</dbReference>
<dbReference type="InterPro" id="IPR055123">
    <property type="entry name" value="SpnB-like_Rossmann"/>
</dbReference>
<organism evidence="19 20">
    <name type="scientific">Saccharomonospora xinjiangensis XJ-54</name>
    <dbReference type="NCBI Taxonomy" id="882086"/>
    <lineage>
        <taxon>Bacteria</taxon>
        <taxon>Bacillati</taxon>
        <taxon>Actinomycetota</taxon>
        <taxon>Actinomycetes</taxon>
        <taxon>Pseudonocardiales</taxon>
        <taxon>Pseudonocardiaceae</taxon>
        <taxon>Saccharomonospora</taxon>
    </lineage>
</organism>
<keyword evidence="3" id="KW-0597">Phosphoprotein</keyword>
<keyword evidence="6" id="KW-0045">Antibiotic biosynthesis</keyword>
<sequence length="1766" mass="186036">MTEETKLREYLKRAINDARETRARLREREDADHEPIAIVGMACRFPGGVASPGDLWRLVLTGGDGVSAFPADRGWDIEALFHPDPDHPGTTYVREGGFLHEASEFDPGFFGISPREALAMDPQQRLLLETSWEAVERAGIDPVSLRGSRTGVFAGISSMDYGAALADTPRGRDGTLSMSTGGSLVSGRVAYTLGLEGPALTVDTACSSSLVALHLAAKALRSGECALALAGGVTVMSMPDPFVTFSRQRGLARDGRCKPFAAAADGFTLAEGVGVLLVEKLSAARELGHPVLAVVRGSAVNSDGASSGFSAPNGPSQENVIRQALANARLEPSEVDVVEAHGTGTTLGDPIEAHALLATYGARRERPLWLGSVKSNIAHTQAAAGVAGVIKMVESLRHGVLPSSLHVDEPSPHVDWDLGEVELLTEAREWPDLDRPRRAGVSSFGISGTNAHVILEQAPARERDETTEPAVPAETGEGPVPWLLSGKTAEALRAQAGKLVSHVEDKPETRTADIGFSLATARTALEHRAVVVGADRAELIAGLRSLAEGEPGANVVRGTVAADDRVVFVFPGQGSQWPGMASELVREAPVFADRLAECSRALDEYLDFSVIDVLRGEPGAPSLDRVDVVQPVLFAVLVSLARLWRSYGVEPAAVIGHSQGEIAAACVAGALSLPDAARVVALRSRLIAEELSGKGGMALVVATAGDVRARIARWEGRISVAATNSPASVVVSGEPAALDEFLAECRRDGVAAKRISVDYASHSAQVAQIRDRLVAVLADLAPVETTIPFFSTVTGDWLDTTRLDAGYWYTNLRETVGFEPAVAALAERGFGIFVEISPHPVLAMAVQEIDEDAVAVGTLRRGEGGLTRFLLSLGEVCAAGVRPEWTAVFGDSATVVELPTYAFQHRRFWPEKAQGQAGDVASVGLSPTGHPLAGAAVPLPGTDGFLLTGALSVRTHPWLAQHTVLDTVILPGTAFLDLAVRAGEEAGLGRVEELTLEAPLVLPGEAIVQVQVEVGAPDDAGSRPLSVRSRLEGEPWTRHATGTLAAATPVRDDVVAGPQDGTELDIGEIYVRLDEAGIAYGPLFRGLRRAWLDGDAVIADVRLPDDADPAGYGVHPALLDSALHPADPVLDREDDGARLPFSWRGVSVHRTGARALRVRVSSSGPDTLSLAAYDESGEPVLTVESLVLRPVSGDGLGSARFRNSLFRPDWEPVTEATAGKSTDLVALPCPDTGELRETLTEVVTVLRSWLADDRPERLALVTTGAVAVGEERAPANPDQAAVWGLVRSAQSEHPGRFVLIDVDRPGAPLPDGSEPQYAVRDGEYYAPRLVRAVANEAGEPVFDPEGTVLITGGSGTLAGLVARHLVTAHGVRRIVLASRSGAADPVTDGLPAEILPVVCDVADRESVALLLDSIPARHPLTGVVHTAGVLDDATVDSLDADRIDRVLRPKVDGARVLDELTAGQDLAAFVLFSSGATTFGAPGQGNYAAANAWLDALAAHRRARGLAGVSLAWGLWAERSGLTKGLSGSDVARMARSGSEAMATDDALALFDAGLGSAEPVLVPVHLDPRSLREQAVSDTLPALLRGLVSMPASTSANAGSSAVAEDLATVPGPERLRRLLALVRTHAATVLGHDSSDAILPEAALKELGFDSLTAVELRNRLSTATGLRLRATLVFDHPTPVALAAHLDSFFGEERSGTDTILAELDRIEARLAELDDAGSERVARRLEALAARRNGPRDEGADMRLDSATDDEMFAFIDRELGV</sequence>
<dbReference type="Pfam" id="PF16197">
    <property type="entry name" value="KAsynt_C_assoc"/>
    <property type="match status" value="1"/>
</dbReference>
<dbReference type="GO" id="GO:0047879">
    <property type="term" value="F:erythronolide synthase activity"/>
    <property type="evidence" value="ECO:0007669"/>
    <property type="project" value="UniProtKB-EC"/>
</dbReference>
<evidence type="ECO:0000313" key="20">
    <source>
        <dbReference type="Proteomes" id="UP000004691"/>
    </source>
</evidence>
<dbReference type="InterPro" id="IPR016039">
    <property type="entry name" value="Thiolase-like"/>
</dbReference>
<dbReference type="InterPro" id="IPR032821">
    <property type="entry name" value="PKS_assoc"/>
</dbReference>
<dbReference type="SMART" id="SM00826">
    <property type="entry name" value="PKS_DH"/>
    <property type="match status" value="1"/>
</dbReference>
<dbReference type="InterPro" id="IPR020806">
    <property type="entry name" value="PKS_PP-bd"/>
</dbReference>
<dbReference type="EMBL" id="JH636049">
    <property type="protein sequence ID" value="EID52786.1"/>
    <property type="molecule type" value="Genomic_DNA"/>
</dbReference>
<dbReference type="InterPro" id="IPR036291">
    <property type="entry name" value="NAD(P)-bd_dom_sf"/>
</dbReference>
<name>I0UY33_9PSEU</name>
<dbReference type="PROSITE" id="PS52004">
    <property type="entry name" value="KS3_2"/>
    <property type="match status" value="1"/>
</dbReference>
<dbReference type="InterPro" id="IPR036736">
    <property type="entry name" value="ACP-like_sf"/>
</dbReference>
<dbReference type="GO" id="GO:0004312">
    <property type="term" value="F:fatty acid synthase activity"/>
    <property type="evidence" value="ECO:0007669"/>
    <property type="project" value="TreeGrafter"/>
</dbReference>
<dbReference type="InterPro" id="IPR014031">
    <property type="entry name" value="Ketoacyl_synth_C"/>
</dbReference>
<dbReference type="SUPFAM" id="SSF47336">
    <property type="entry name" value="ACP-like"/>
    <property type="match status" value="1"/>
</dbReference>
<keyword evidence="2" id="KW-0596">Phosphopantetheine</keyword>
<reference evidence="19 20" key="1">
    <citation type="submission" date="2012-01" db="EMBL/GenBank/DDBJ databases">
        <title>Improved High-Quality Draft sequence of Saccharomonospora xinjiangensis XJ-54.</title>
        <authorList>
            <consortium name="US DOE Joint Genome Institute"/>
            <person name="Lucas S."/>
            <person name="Han J."/>
            <person name="Lapidus A."/>
            <person name="Cheng J.-F."/>
            <person name="Goodwin L."/>
            <person name="Pitluck S."/>
            <person name="Peters L."/>
            <person name="Mikhailova N."/>
            <person name="Teshima H."/>
            <person name="Detter J.C."/>
            <person name="Han C."/>
            <person name="Tapia R."/>
            <person name="Land M."/>
            <person name="Hauser L."/>
            <person name="Kyrpides N."/>
            <person name="Ivanova N."/>
            <person name="Pagani I."/>
            <person name="Brambilla E.-M."/>
            <person name="Klenk H.-P."/>
            <person name="Woyke T."/>
        </authorList>
    </citation>
    <scope>NUCLEOTIDE SEQUENCE [LARGE SCALE GENOMIC DNA]</scope>
    <source>
        <strain evidence="19 20">XJ-54</strain>
    </source>
</reference>
<dbReference type="STRING" id="882086.SacxiDRAFT_0510"/>
<evidence type="ECO:0000313" key="19">
    <source>
        <dbReference type="EMBL" id="EID52786.1"/>
    </source>
</evidence>
<dbReference type="Gene3D" id="3.40.47.10">
    <property type="match status" value="1"/>
</dbReference>
<dbReference type="Gene3D" id="3.40.50.720">
    <property type="entry name" value="NAD(P)-binding Rossmann-like Domain"/>
    <property type="match status" value="1"/>
</dbReference>
<evidence type="ECO:0000256" key="3">
    <source>
        <dbReference type="ARBA" id="ARBA00022553"/>
    </source>
</evidence>
<dbReference type="EC" id="2.3.1.94" evidence="13"/>
<comment type="cofactor">
    <cofactor evidence="1">
        <name>pantetheine 4'-phosphate</name>
        <dbReference type="ChEBI" id="CHEBI:47942"/>
    </cofactor>
</comment>
<dbReference type="SMART" id="SM00822">
    <property type="entry name" value="PKS_KR"/>
    <property type="match status" value="1"/>
</dbReference>
<dbReference type="InterPro" id="IPR042104">
    <property type="entry name" value="PKS_dehydratase_sf"/>
</dbReference>
<dbReference type="InterPro" id="IPR018201">
    <property type="entry name" value="Ketoacyl_synth_AS"/>
</dbReference>
<dbReference type="PROSITE" id="PS52019">
    <property type="entry name" value="PKS_MFAS_DH"/>
    <property type="match status" value="1"/>
</dbReference>
<dbReference type="Pfam" id="PF08659">
    <property type="entry name" value="KR"/>
    <property type="match status" value="1"/>
</dbReference>
<keyword evidence="7" id="KW-0511">Multifunctional enzyme</keyword>
<dbReference type="InterPro" id="IPR020807">
    <property type="entry name" value="PKS_DH"/>
</dbReference>
<dbReference type="PANTHER" id="PTHR43775:SF51">
    <property type="entry name" value="INACTIVE PHENOLPHTHIOCEROL SYNTHESIS POLYKETIDE SYNTHASE TYPE I PKS1-RELATED"/>
    <property type="match status" value="1"/>
</dbReference>
<feature type="region of interest" description="N-terminal hotdog fold" evidence="14">
    <location>
        <begin position="930"/>
        <end position="1051"/>
    </location>
</feature>
<dbReference type="Pfam" id="PF08990">
    <property type="entry name" value="Docking"/>
    <property type="match status" value="1"/>
</dbReference>
<dbReference type="Gene3D" id="3.30.70.3290">
    <property type="match status" value="1"/>
</dbReference>
<feature type="domain" description="PKS/mFAS DH" evidence="18">
    <location>
        <begin position="930"/>
        <end position="1197"/>
    </location>
</feature>
<evidence type="ECO:0000259" key="18">
    <source>
        <dbReference type="PROSITE" id="PS52019"/>
    </source>
</evidence>
<proteinExistence type="predicted"/>
<feature type="region of interest" description="C-terminal hotdog fold" evidence="14">
    <location>
        <begin position="1061"/>
        <end position="1197"/>
    </location>
</feature>
<dbReference type="CDD" id="cd08956">
    <property type="entry name" value="KR_3_FAS_SDR_x"/>
    <property type="match status" value="1"/>
</dbReference>
<dbReference type="SMART" id="SM00827">
    <property type="entry name" value="PKS_AT"/>
    <property type="match status" value="1"/>
</dbReference>
<dbReference type="GO" id="GO:0031177">
    <property type="term" value="F:phosphopantetheine binding"/>
    <property type="evidence" value="ECO:0007669"/>
    <property type="project" value="InterPro"/>
</dbReference>
<dbReference type="Pfam" id="PF00698">
    <property type="entry name" value="Acyl_transf_1"/>
    <property type="match status" value="1"/>
</dbReference>
<dbReference type="PANTHER" id="PTHR43775">
    <property type="entry name" value="FATTY ACID SYNTHASE"/>
    <property type="match status" value="1"/>
</dbReference>
<dbReference type="SUPFAM" id="SSF51735">
    <property type="entry name" value="NAD(P)-binding Rossmann-fold domains"/>
    <property type="match status" value="2"/>
</dbReference>
<evidence type="ECO:0000259" key="17">
    <source>
        <dbReference type="PROSITE" id="PS52004"/>
    </source>
</evidence>
<dbReference type="Proteomes" id="UP000004691">
    <property type="component" value="Unassembled WGS sequence"/>
</dbReference>
<evidence type="ECO:0000256" key="15">
    <source>
        <dbReference type="SAM" id="MobiDB-lite"/>
    </source>
</evidence>
<protein>
    <recommendedName>
        <fullName evidence="13">6-deoxyerythronolide-B synthase</fullName>
        <ecNumber evidence="13">2.3.1.94</ecNumber>
    </recommendedName>
</protein>
<dbReference type="SUPFAM" id="SSF53901">
    <property type="entry name" value="Thiolase-like"/>
    <property type="match status" value="1"/>
</dbReference>
<dbReference type="InterPro" id="IPR020841">
    <property type="entry name" value="PKS_Beta-ketoAc_synthase_dom"/>
</dbReference>
<dbReference type="FunFam" id="1.10.1200.10:FF:000007">
    <property type="entry name" value="Probable polyketide synthase pks17"/>
    <property type="match status" value="1"/>
</dbReference>
<keyword evidence="4" id="KW-0808">Transferase</keyword>
<comment type="catalytic activity">
    <reaction evidence="9">
        <text>6 (S)-methylmalonyl-CoA + propanoyl-CoA + 6 NADPH + 12 H(+) = 6-deoxyerythronolide B + 6 CO2 + 6 NADP(+) + 7 CoA + H2O</text>
        <dbReference type="Rhea" id="RHEA:23068"/>
        <dbReference type="ChEBI" id="CHEBI:15377"/>
        <dbReference type="ChEBI" id="CHEBI:15378"/>
        <dbReference type="ChEBI" id="CHEBI:16089"/>
        <dbReference type="ChEBI" id="CHEBI:16526"/>
        <dbReference type="ChEBI" id="CHEBI:57287"/>
        <dbReference type="ChEBI" id="CHEBI:57327"/>
        <dbReference type="ChEBI" id="CHEBI:57392"/>
        <dbReference type="ChEBI" id="CHEBI:57783"/>
        <dbReference type="ChEBI" id="CHEBI:58349"/>
        <dbReference type="EC" id="2.3.1.94"/>
    </reaction>
</comment>
<dbReference type="GO" id="GO:0006633">
    <property type="term" value="P:fatty acid biosynthetic process"/>
    <property type="evidence" value="ECO:0007669"/>
    <property type="project" value="InterPro"/>
</dbReference>
<keyword evidence="20" id="KW-1185">Reference proteome</keyword>
<dbReference type="SMART" id="SM00825">
    <property type="entry name" value="PKS_KS"/>
    <property type="match status" value="1"/>
</dbReference>
<dbReference type="Pfam" id="PF21089">
    <property type="entry name" value="PKS_DH_N"/>
    <property type="match status" value="1"/>
</dbReference>
<dbReference type="InterPro" id="IPR014043">
    <property type="entry name" value="Acyl_transferase_dom"/>
</dbReference>
<feature type="active site" description="Proton donor; for dehydratase activity" evidence="14">
    <location>
        <position position="1120"/>
    </location>
</feature>
<comment type="function">
    <text evidence="10">Involved in the biosynthesis of antibiotic erythromycin via the biosynthesis of its aglycone precursor, 6-deoxyerythronolide B (6-dEB).</text>
</comment>
<evidence type="ECO:0000256" key="6">
    <source>
        <dbReference type="ARBA" id="ARBA00023194"/>
    </source>
</evidence>
<dbReference type="InterPro" id="IPR009081">
    <property type="entry name" value="PP-bd_ACP"/>
</dbReference>
<dbReference type="PROSITE" id="PS00606">
    <property type="entry name" value="KS3_1"/>
    <property type="match status" value="1"/>
</dbReference>
<dbReference type="SMART" id="SM00823">
    <property type="entry name" value="PKS_PP"/>
    <property type="match status" value="1"/>
</dbReference>
<dbReference type="PROSITE" id="PS00012">
    <property type="entry name" value="PHOSPHOPANTETHEINE"/>
    <property type="match status" value="1"/>
</dbReference>
<dbReference type="FunFam" id="3.40.47.10:FF:000019">
    <property type="entry name" value="Polyketide synthase type I"/>
    <property type="match status" value="1"/>
</dbReference>
<evidence type="ECO:0000256" key="2">
    <source>
        <dbReference type="ARBA" id="ARBA00022450"/>
    </source>
</evidence>
<dbReference type="InterPro" id="IPR049551">
    <property type="entry name" value="PKS_DH_C"/>
</dbReference>
<evidence type="ECO:0000256" key="13">
    <source>
        <dbReference type="ARBA" id="ARBA00066981"/>
    </source>
</evidence>
<feature type="active site" description="Proton acceptor; for dehydratase activity" evidence="14">
    <location>
        <position position="962"/>
    </location>
</feature>
<feature type="domain" description="Carrier" evidence="16">
    <location>
        <begin position="1618"/>
        <end position="1693"/>
    </location>
</feature>
<dbReference type="Pfam" id="PF00109">
    <property type="entry name" value="ketoacyl-synt"/>
    <property type="match status" value="1"/>
</dbReference>
<dbReference type="Gene3D" id="1.10.1200.10">
    <property type="entry name" value="ACP-like"/>
    <property type="match status" value="1"/>
</dbReference>
<dbReference type="PROSITE" id="PS50075">
    <property type="entry name" value="CARRIER"/>
    <property type="match status" value="1"/>
</dbReference>
<dbReference type="InterPro" id="IPR057326">
    <property type="entry name" value="KR_dom"/>
</dbReference>